<dbReference type="Proteomes" id="UP000013209">
    <property type="component" value="Unassembled WGS sequence"/>
</dbReference>
<evidence type="ECO:0000313" key="1">
    <source>
        <dbReference type="EMBL" id="ENV08404.1"/>
    </source>
</evidence>
<evidence type="ECO:0000313" key="2">
    <source>
        <dbReference type="Proteomes" id="UP000013209"/>
    </source>
</evidence>
<comment type="caution">
    <text evidence="1">The sequence shown here is derived from an EMBL/GenBank/DDBJ whole genome shotgun (WGS) entry which is preliminary data.</text>
</comment>
<protein>
    <recommendedName>
        <fullName evidence="3">DUF4595 domain-containing protein</fullName>
    </recommendedName>
</protein>
<accession>N8XH76</accession>
<dbReference type="eggNOG" id="ENOG502ZW0I">
    <property type="taxonomic scope" value="Bacteria"/>
</dbReference>
<name>N8XH76_9GAMM</name>
<evidence type="ECO:0008006" key="3">
    <source>
        <dbReference type="Google" id="ProtNLM"/>
    </source>
</evidence>
<dbReference type="HOGENOM" id="CLU_1607320_0_0_6"/>
<gene>
    <name evidence="1" type="ORF">F966_03078</name>
</gene>
<dbReference type="STRING" id="1144672.F966_03078"/>
<organism evidence="1 2">
    <name type="scientific">Acinetobacter higginsii</name>
    <dbReference type="NCBI Taxonomy" id="70347"/>
    <lineage>
        <taxon>Bacteria</taxon>
        <taxon>Pseudomonadati</taxon>
        <taxon>Pseudomonadota</taxon>
        <taxon>Gammaproteobacteria</taxon>
        <taxon>Moraxellales</taxon>
        <taxon>Moraxellaceae</taxon>
        <taxon>Acinetobacter</taxon>
    </lineage>
</organism>
<sequence length="165" mass="19722">MIRLQITQNNDGGKTIYYRDEDYVAIRVAHFDYNEKLIKEELTEFNQKKEVLTSVIYAGDSQTVLGYRQYYYDQDNDKNEKVNFEDFKLIDGELRKVCKSTSQLIEEGNIRKLKCTWYNGNDEFLYYHVYEDEDAGGDVNSSLYHYDQNDQRIEYGSREVEIYCR</sequence>
<reference evidence="1 2" key="1">
    <citation type="submission" date="2013-02" db="EMBL/GenBank/DDBJ databases">
        <title>The Genome Sequence of Acinetobacter sp. CIP 56.2.</title>
        <authorList>
            <consortium name="The Broad Institute Genome Sequencing Platform"/>
            <consortium name="The Broad Institute Genome Sequencing Center for Infectious Disease"/>
            <person name="Cerqueira G."/>
            <person name="Feldgarden M."/>
            <person name="Courvalin P."/>
            <person name="Perichon B."/>
            <person name="Grillot-Courvalin C."/>
            <person name="Clermont D."/>
            <person name="Rocha E."/>
            <person name="Yoon E.-J."/>
            <person name="Nemec A."/>
            <person name="Walker B."/>
            <person name="Young S.K."/>
            <person name="Zeng Q."/>
            <person name="Gargeya S."/>
            <person name="Fitzgerald M."/>
            <person name="Haas B."/>
            <person name="Abouelleil A."/>
            <person name="Alvarado L."/>
            <person name="Arachchi H.M."/>
            <person name="Berlin A.M."/>
            <person name="Chapman S.B."/>
            <person name="Dewar J."/>
            <person name="Goldberg J."/>
            <person name="Griggs A."/>
            <person name="Gujja S."/>
            <person name="Hansen M."/>
            <person name="Howarth C."/>
            <person name="Imamovic A."/>
            <person name="Larimer J."/>
            <person name="McCowan C."/>
            <person name="Murphy C."/>
            <person name="Neiman D."/>
            <person name="Pearson M."/>
            <person name="Priest M."/>
            <person name="Roberts A."/>
            <person name="Saif S."/>
            <person name="Shea T."/>
            <person name="Sisk P."/>
            <person name="Sykes S."/>
            <person name="Wortman J."/>
            <person name="Nusbaum C."/>
            <person name="Birren B."/>
        </authorList>
    </citation>
    <scope>NUCLEOTIDE SEQUENCE [LARGE SCALE GENOMIC DNA]</scope>
    <source>
        <strain evidence="1 2">CIP 56.2</strain>
    </source>
</reference>
<dbReference type="RefSeq" id="WP_004806689.1">
    <property type="nucleotide sequence ID" value="NZ_KB849440.1"/>
</dbReference>
<dbReference type="AlphaFoldDB" id="N8XH76"/>
<dbReference type="EMBL" id="APPH01000015">
    <property type="protein sequence ID" value="ENV08404.1"/>
    <property type="molecule type" value="Genomic_DNA"/>
</dbReference>
<proteinExistence type="predicted"/>